<name>A0A1U7M9T9_9FIRM</name>
<gene>
    <name evidence="2" type="ORF">SPSPH_047450</name>
    <name evidence="1" type="ORF">SSPH_04242</name>
</gene>
<evidence type="ECO:0000313" key="2">
    <source>
        <dbReference type="EMBL" id="WXA41933.1"/>
    </source>
</evidence>
<proteinExistence type="predicted"/>
<dbReference type="EMBL" id="FCOW01000038">
    <property type="protein sequence ID" value="CVK21550.1"/>
    <property type="molecule type" value="Genomic_DNA"/>
</dbReference>
<dbReference type="Proteomes" id="UP000186950">
    <property type="component" value="Plasmid pSSP59"/>
</dbReference>
<sequence>MANGRAKVGGQTGVNGYHYKGGQYLPSTDIPPGLLTKNVKPLKKEQVEPYKWELQPSVTMRSIYTVAYSGMIIKNGIATIHPLYNHDEDWSFGYNGIPNTKKITIGELIDLYNSGERWINAESPA</sequence>
<dbReference type="Proteomes" id="UP000245702">
    <property type="component" value="Unassembled WGS sequence"/>
</dbReference>
<keyword evidence="4" id="KW-1185">Reference proteome</keyword>
<accession>A0A1U7M9T9</accession>
<evidence type="ECO:0000313" key="3">
    <source>
        <dbReference type="Proteomes" id="UP000186950"/>
    </source>
</evidence>
<protein>
    <submittedName>
        <fullName evidence="2">Uncharacterized protein</fullName>
    </submittedName>
</protein>
<reference evidence="1 4" key="1">
    <citation type="submission" date="2016-01" db="EMBL/GenBank/DDBJ databases">
        <authorList>
            <person name="Brown R."/>
        </authorList>
    </citation>
    <scope>NUCLEOTIDE SEQUENCE [LARGE SCALE GENOMIC DNA]</scope>
    <source>
        <strain evidence="1">Sporomusa sphaeroides DSM 2875</strain>
    </source>
</reference>
<keyword evidence="2" id="KW-0614">Plasmid</keyword>
<geneLocation type="plasmid" evidence="2 3">
    <name>pSSP59</name>
</geneLocation>
<evidence type="ECO:0000313" key="1">
    <source>
        <dbReference type="EMBL" id="CVK21550.1"/>
    </source>
</evidence>
<dbReference type="OrthoDB" id="9911601at2"/>
<dbReference type="AlphaFoldDB" id="A0A1U7M9T9"/>
<dbReference type="EMBL" id="CP146992">
    <property type="protein sequence ID" value="WXA41933.1"/>
    <property type="molecule type" value="Genomic_DNA"/>
</dbReference>
<dbReference type="KEGG" id="ssph:SPSPH_047450"/>
<organism evidence="2 3">
    <name type="scientific">Sporomusa sphaeroides DSM 2875</name>
    <dbReference type="NCBI Taxonomy" id="1337886"/>
    <lineage>
        <taxon>Bacteria</taxon>
        <taxon>Bacillati</taxon>
        <taxon>Bacillota</taxon>
        <taxon>Negativicutes</taxon>
        <taxon>Selenomonadales</taxon>
        <taxon>Sporomusaceae</taxon>
        <taxon>Sporomusa</taxon>
    </lineage>
</organism>
<reference evidence="2" key="2">
    <citation type="submission" date="2024-03" db="EMBL/GenBank/DDBJ databases">
        <title>Complete genome sequence of Sporomusa sphaeroides DSM 2875T isolated from mud of the Leine river and Sporomusa ovata DSM 2662T isolated from sugar beet leaf silage.</title>
        <authorList>
            <person name="Boeer T."/>
            <person name="Lueschen A."/>
            <person name="Daniel R."/>
            <person name="Poehlein A."/>
        </authorList>
    </citation>
    <scope>NUCLEOTIDE SEQUENCE</scope>
    <source>
        <strain evidence="2">DSM 2875</strain>
        <plasmid evidence="2">pSSP59</plasmid>
    </source>
</reference>
<dbReference type="RefSeq" id="WP_075758137.1">
    <property type="nucleotide sequence ID" value="NZ_CP146992.1"/>
</dbReference>
<evidence type="ECO:0000313" key="4">
    <source>
        <dbReference type="Proteomes" id="UP000245702"/>
    </source>
</evidence>